<evidence type="ECO:0000256" key="5">
    <source>
        <dbReference type="ARBA" id="ARBA00022692"/>
    </source>
</evidence>
<feature type="transmembrane region" description="Helical" evidence="9">
    <location>
        <begin position="215"/>
        <end position="233"/>
    </location>
</feature>
<dbReference type="Pfam" id="PF07690">
    <property type="entry name" value="MFS_1"/>
    <property type="match status" value="1"/>
</dbReference>
<evidence type="ECO:0000256" key="3">
    <source>
        <dbReference type="ARBA" id="ARBA00022448"/>
    </source>
</evidence>
<evidence type="ECO:0000256" key="6">
    <source>
        <dbReference type="ARBA" id="ARBA00022989"/>
    </source>
</evidence>
<feature type="transmembrane region" description="Helical" evidence="9">
    <location>
        <begin position="56"/>
        <end position="81"/>
    </location>
</feature>
<dbReference type="SUPFAM" id="SSF103473">
    <property type="entry name" value="MFS general substrate transporter"/>
    <property type="match status" value="1"/>
</dbReference>
<dbReference type="InterPro" id="IPR004638">
    <property type="entry name" value="EmrB-like"/>
</dbReference>
<keyword evidence="7 9" id="KW-0472">Membrane</keyword>
<gene>
    <name evidence="11" type="ORF">M4438_13590</name>
</gene>
<name>A0ABT0NUW0_9ACTN</name>
<feature type="transmembrane region" description="Helical" evidence="9">
    <location>
        <begin position="180"/>
        <end position="203"/>
    </location>
</feature>
<dbReference type="PROSITE" id="PS50850">
    <property type="entry name" value="MFS"/>
    <property type="match status" value="1"/>
</dbReference>
<feature type="transmembrane region" description="Helical" evidence="9">
    <location>
        <begin position="312"/>
        <end position="335"/>
    </location>
</feature>
<feature type="transmembrane region" description="Helical" evidence="9">
    <location>
        <begin position="377"/>
        <end position="397"/>
    </location>
</feature>
<keyword evidence="5 9" id="KW-0812">Transmembrane</keyword>
<evidence type="ECO:0000256" key="4">
    <source>
        <dbReference type="ARBA" id="ARBA00022475"/>
    </source>
</evidence>
<evidence type="ECO:0000256" key="7">
    <source>
        <dbReference type="ARBA" id="ARBA00023136"/>
    </source>
</evidence>
<dbReference type="Gene3D" id="1.20.1250.20">
    <property type="entry name" value="MFS general substrate transporter like domains"/>
    <property type="match status" value="1"/>
</dbReference>
<feature type="transmembrane region" description="Helical" evidence="9">
    <location>
        <begin position="93"/>
        <end position="110"/>
    </location>
</feature>
<dbReference type="PANTHER" id="PTHR42718:SF9">
    <property type="entry name" value="MAJOR FACILITATOR SUPERFAMILY MULTIDRUG TRANSPORTER MFSC"/>
    <property type="match status" value="1"/>
</dbReference>
<feature type="transmembrane region" description="Helical" evidence="9">
    <location>
        <begin position="245"/>
        <end position="262"/>
    </location>
</feature>
<feature type="transmembrane region" description="Helical" evidence="9">
    <location>
        <begin position="26"/>
        <end position="44"/>
    </location>
</feature>
<evidence type="ECO:0000256" key="1">
    <source>
        <dbReference type="ARBA" id="ARBA00004651"/>
    </source>
</evidence>
<dbReference type="InterPro" id="IPR020846">
    <property type="entry name" value="MFS_dom"/>
</dbReference>
<keyword evidence="4" id="KW-1003">Cell membrane</keyword>
<protein>
    <submittedName>
        <fullName evidence="11">MFS transporter</fullName>
    </submittedName>
</protein>
<feature type="transmembrane region" description="Helical" evidence="9">
    <location>
        <begin position="347"/>
        <end position="365"/>
    </location>
</feature>
<sequence>MSLPRTGPPSPAVPAKPRSRRCRPGAVLVVESVAVFMVMLDNLAMNNALPDIGRDLAVGIGGLEWVVASYTLVLAAFLLPGSIVGERLGRRRLFLAGLAAFTLGSALGATADSWATLVTGRIVQGAGGAALLPSSAALLRQVFPEDATRARALGLRGAASGLGLALGPVIGGPLVERFGWQSVLLINVPIGVGLLLFGAFFLPYAPPCRSRPWDLPGQALAAVGVGGLIFALIQGPSEGWTDPAVLAGFTAAGLALPALLAVEARAAEPMIDLSFFRDRLCAVAALAGFSTSLALFGAIFFLSLYLQYILGWSPAGAGLVFLLASAFIVVTGPVAGRLSARRSAFRPLLIGVTLCPLALAGLAGYGEHARYAEYCWVLPVIGVCVSLTFVPVNVIVVQRVRGPRAGMATAIAETLRELGGVTGVAALGAVLNSRMRESFLRQAEAVLPADQATALADRALAHGPAAALAGPGAGAVRRWFHAAFLDGLHAALYTGAVGTAVVAVCTYLMVRTPATAPADEPGGLVRPTA</sequence>
<feature type="transmembrane region" description="Helical" evidence="9">
    <location>
        <begin position="487"/>
        <end position="510"/>
    </location>
</feature>
<feature type="transmembrane region" description="Helical" evidence="9">
    <location>
        <begin position="155"/>
        <end position="174"/>
    </location>
</feature>
<dbReference type="Gene3D" id="1.20.1720.10">
    <property type="entry name" value="Multidrug resistance protein D"/>
    <property type="match status" value="1"/>
</dbReference>
<keyword evidence="6 9" id="KW-1133">Transmembrane helix</keyword>
<proteinExistence type="inferred from homology"/>
<feature type="transmembrane region" description="Helical" evidence="9">
    <location>
        <begin position="122"/>
        <end position="143"/>
    </location>
</feature>
<dbReference type="Proteomes" id="UP001202052">
    <property type="component" value="Unassembled WGS sequence"/>
</dbReference>
<dbReference type="RefSeq" id="WP_051815255.1">
    <property type="nucleotide sequence ID" value="NZ_JAMCCK010000018.1"/>
</dbReference>
<comment type="similarity">
    <text evidence="2">Belongs to the major facilitator superfamily. EmrB family.</text>
</comment>
<dbReference type="EMBL" id="JAMCCK010000018">
    <property type="protein sequence ID" value="MCL3994543.1"/>
    <property type="molecule type" value="Genomic_DNA"/>
</dbReference>
<evidence type="ECO:0000256" key="2">
    <source>
        <dbReference type="ARBA" id="ARBA00008537"/>
    </source>
</evidence>
<dbReference type="PRINTS" id="PR01036">
    <property type="entry name" value="TCRTETB"/>
</dbReference>
<dbReference type="InterPro" id="IPR011701">
    <property type="entry name" value="MFS"/>
</dbReference>
<keyword evidence="12" id="KW-1185">Reference proteome</keyword>
<evidence type="ECO:0000259" key="10">
    <source>
        <dbReference type="PROSITE" id="PS50850"/>
    </source>
</evidence>
<feature type="domain" description="Major facilitator superfamily (MFS) profile" evidence="10">
    <location>
        <begin position="27"/>
        <end position="514"/>
    </location>
</feature>
<organism evidence="11 12">
    <name type="scientific">Streptomyces lavenduligriseus</name>
    <dbReference type="NCBI Taxonomy" id="67315"/>
    <lineage>
        <taxon>Bacteria</taxon>
        <taxon>Bacillati</taxon>
        <taxon>Actinomycetota</taxon>
        <taxon>Actinomycetes</taxon>
        <taxon>Kitasatosporales</taxon>
        <taxon>Streptomycetaceae</taxon>
        <taxon>Streptomyces</taxon>
    </lineage>
</organism>
<evidence type="ECO:0000256" key="8">
    <source>
        <dbReference type="ARBA" id="ARBA00023251"/>
    </source>
</evidence>
<dbReference type="CDD" id="cd17321">
    <property type="entry name" value="MFS_MMR_MDR_like"/>
    <property type="match status" value="1"/>
</dbReference>
<dbReference type="NCBIfam" id="TIGR00711">
    <property type="entry name" value="efflux_EmrB"/>
    <property type="match status" value="1"/>
</dbReference>
<feature type="transmembrane region" description="Helical" evidence="9">
    <location>
        <begin position="283"/>
        <end position="306"/>
    </location>
</feature>
<accession>A0ABT0NUW0</accession>
<evidence type="ECO:0000313" key="12">
    <source>
        <dbReference type="Proteomes" id="UP001202052"/>
    </source>
</evidence>
<keyword evidence="8" id="KW-0046">Antibiotic resistance</keyword>
<dbReference type="PANTHER" id="PTHR42718">
    <property type="entry name" value="MAJOR FACILITATOR SUPERFAMILY MULTIDRUG TRANSPORTER MFSC"/>
    <property type="match status" value="1"/>
</dbReference>
<keyword evidence="3" id="KW-0813">Transport</keyword>
<dbReference type="InterPro" id="IPR036259">
    <property type="entry name" value="MFS_trans_sf"/>
</dbReference>
<reference evidence="11 12" key="1">
    <citation type="submission" date="2022-05" db="EMBL/GenBank/DDBJ databases">
        <title>Genome Resource of Streptomyces lavenduligriseus GA1-1, a Strain with Broad-Spectrum Antifungal Activity against Phytopathogenic Fungi.</title>
        <authorList>
            <person name="Qi D."/>
        </authorList>
    </citation>
    <scope>NUCLEOTIDE SEQUENCE [LARGE SCALE GENOMIC DNA]</scope>
    <source>
        <strain evidence="11 12">GA1-1</strain>
    </source>
</reference>
<evidence type="ECO:0000313" key="11">
    <source>
        <dbReference type="EMBL" id="MCL3994543.1"/>
    </source>
</evidence>
<evidence type="ECO:0000256" key="9">
    <source>
        <dbReference type="SAM" id="Phobius"/>
    </source>
</evidence>
<comment type="subcellular location">
    <subcellularLocation>
        <location evidence="1">Cell membrane</location>
        <topology evidence="1">Multi-pass membrane protein</topology>
    </subcellularLocation>
</comment>
<comment type="caution">
    <text evidence="11">The sequence shown here is derived from an EMBL/GenBank/DDBJ whole genome shotgun (WGS) entry which is preliminary data.</text>
</comment>